<evidence type="ECO:0000259" key="2">
    <source>
        <dbReference type="PROSITE" id="PS50174"/>
    </source>
</evidence>
<name>A0AAW1RAP4_9CHLO</name>
<feature type="domain" description="G-patch" evidence="2">
    <location>
        <begin position="86"/>
        <end position="129"/>
    </location>
</feature>
<dbReference type="SMART" id="SM00443">
    <property type="entry name" value="G_patch"/>
    <property type="match status" value="1"/>
</dbReference>
<comment type="caution">
    <text evidence="3">The sequence shown here is derived from an EMBL/GenBank/DDBJ whole genome shotgun (WGS) entry which is preliminary data.</text>
</comment>
<evidence type="ECO:0000256" key="1">
    <source>
        <dbReference type="SAM" id="MobiDB-lite"/>
    </source>
</evidence>
<gene>
    <name evidence="3" type="ORF">WJX81_008179</name>
</gene>
<dbReference type="InterPro" id="IPR000467">
    <property type="entry name" value="G_patch_dom"/>
</dbReference>
<reference evidence="3 4" key="1">
    <citation type="journal article" date="2024" name="Nat. Commun.">
        <title>Phylogenomics reveals the evolutionary origins of lichenization in chlorophyte algae.</title>
        <authorList>
            <person name="Puginier C."/>
            <person name="Libourel C."/>
            <person name="Otte J."/>
            <person name="Skaloud P."/>
            <person name="Haon M."/>
            <person name="Grisel S."/>
            <person name="Petersen M."/>
            <person name="Berrin J.G."/>
            <person name="Delaux P.M."/>
            <person name="Dal Grande F."/>
            <person name="Keller J."/>
        </authorList>
    </citation>
    <scope>NUCLEOTIDE SEQUENCE [LARGE SCALE GENOMIC DNA]</scope>
    <source>
        <strain evidence="3 4">SAG 245.80</strain>
    </source>
</reference>
<protein>
    <recommendedName>
        <fullName evidence="2">G-patch domain-containing protein</fullName>
    </recommendedName>
</protein>
<accession>A0AAW1RAP4</accession>
<dbReference type="Pfam" id="PF01585">
    <property type="entry name" value="G-patch"/>
    <property type="match status" value="1"/>
</dbReference>
<dbReference type="EMBL" id="JALJOU010000050">
    <property type="protein sequence ID" value="KAK9830638.1"/>
    <property type="molecule type" value="Genomic_DNA"/>
</dbReference>
<dbReference type="AlphaFoldDB" id="A0AAW1RAP4"/>
<proteinExistence type="predicted"/>
<sequence length="129" mass="13183">MQRQQITALAGLYGYEGRACGRRGLTLFRTEHSQAALPPDAQQKADRLVACSAAGGRPSADLRAALAAARGVGGGLQSALGRPVAPDSRGATMLRALGWEAGAGLGRSAQGRTEPVPLHLGQGRRGLGS</sequence>
<dbReference type="PROSITE" id="PS50174">
    <property type="entry name" value="G_PATCH"/>
    <property type="match status" value="1"/>
</dbReference>
<feature type="region of interest" description="Disordered" evidence="1">
    <location>
        <begin position="105"/>
        <end position="129"/>
    </location>
</feature>
<dbReference type="Proteomes" id="UP001445335">
    <property type="component" value="Unassembled WGS sequence"/>
</dbReference>
<evidence type="ECO:0000313" key="3">
    <source>
        <dbReference type="EMBL" id="KAK9830638.1"/>
    </source>
</evidence>
<dbReference type="GO" id="GO:0003676">
    <property type="term" value="F:nucleic acid binding"/>
    <property type="evidence" value="ECO:0007669"/>
    <property type="project" value="InterPro"/>
</dbReference>
<keyword evidence="4" id="KW-1185">Reference proteome</keyword>
<evidence type="ECO:0000313" key="4">
    <source>
        <dbReference type="Proteomes" id="UP001445335"/>
    </source>
</evidence>
<organism evidence="3 4">
    <name type="scientific">Elliptochloris bilobata</name>
    <dbReference type="NCBI Taxonomy" id="381761"/>
    <lineage>
        <taxon>Eukaryota</taxon>
        <taxon>Viridiplantae</taxon>
        <taxon>Chlorophyta</taxon>
        <taxon>core chlorophytes</taxon>
        <taxon>Trebouxiophyceae</taxon>
        <taxon>Trebouxiophyceae incertae sedis</taxon>
        <taxon>Elliptochloris clade</taxon>
        <taxon>Elliptochloris</taxon>
    </lineage>
</organism>